<organism evidence="1 2">
    <name type="scientific">Micromonospora krabiensis</name>
    <dbReference type="NCBI Taxonomy" id="307121"/>
    <lineage>
        <taxon>Bacteria</taxon>
        <taxon>Bacillati</taxon>
        <taxon>Actinomycetota</taxon>
        <taxon>Actinomycetes</taxon>
        <taxon>Micromonosporales</taxon>
        <taxon>Micromonosporaceae</taxon>
        <taxon>Micromonospora</taxon>
    </lineage>
</organism>
<proteinExistence type="predicted"/>
<name>A0A1C3N4S1_9ACTN</name>
<sequence>MALMTAVRPTAGGTTIAGAAVSASDTISANDLGSRGAYLIVTNGGGSSINVTVSDASRTPAGNAATTAAVAVPNGTSKVFYISPAAVDFATNVVTVTYSGTTSVTYQLLPVG</sequence>
<reference evidence="2" key="1">
    <citation type="submission" date="2016-06" db="EMBL/GenBank/DDBJ databases">
        <authorList>
            <person name="Varghese N."/>
        </authorList>
    </citation>
    <scope>NUCLEOTIDE SEQUENCE [LARGE SCALE GENOMIC DNA]</scope>
    <source>
        <strain evidence="2">DSM 45344</strain>
    </source>
</reference>
<evidence type="ECO:0000313" key="1">
    <source>
        <dbReference type="EMBL" id="SBV27568.1"/>
    </source>
</evidence>
<evidence type="ECO:0000313" key="2">
    <source>
        <dbReference type="Proteomes" id="UP000199393"/>
    </source>
</evidence>
<accession>A0A1C3N4S1</accession>
<dbReference type="AlphaFoldDB" id="A0A1C3N4S1"/>
<dbReference type="Proteomes" id="UP000199393">
    <property type="component" value="Chromosome I"/>
</dbReference>
<dbReference type="OrthoDB" id="3543585at2"/>
<dbReference type="RefSeq" id="WP_091591456.1">
    <property type="nucleotide sequence ID" value="NZ_JBHRWG010000004.1"/>
</dbReference>
<dbReference type="STRING" id="307121.GA0070620_3092"/>
<keyword evidence="2" id="KW-1185">Reference proteome</keyword>
<dbReference type="EMBL" id="LT598496">
    <property type="protein sequence ID" value="SBV27568.1"/>
    <property type="molecule type" value="Genomic_DNA"/>
</dbReference>
<gene>
    <name evidence="1" type="ORF">GA0070620_3092</name>
</gene>
<protein>
    <submittedName>
        <fullName evidence="1">Uncharacterized protein</fullName>
    </submittedName>
</protein>